<proteinExistence type="predicted"/>
<dbReference type="EMBL" id="CP022743">
    <property type="protein sequence ID" value="ASU33204.1"/>
    <property type="molecule type" value="Genomic_DNA"/>
</dbReference>
<dbReference type="Gene3D" id="3.40.50.2300">
    <property type="match status" value="1"/>
</dbReference>
<evidence type="ECO:0000256" key="2">
    <source>
        <dbReference type="PROSITE-ProRule" id="PRU00169"/>
    </source>
</evidence>
<gene>
    <name evidence="4" type="ORF">MuYL_1306</name>
</gene>
<feature type="domain" description="Response regulatory" evidence="3">
    <location>
        <begin position="1"/>
        <end position="111"/>
    </location>
</feature>
<dbReference type="PANTHER" id="PTHR44591:SF3">
    <property type="entry name" value="RESPONSE REGULATORY DOMAIN-CONTAINING PROTEIN"/>
    <property type="match status" value="1"/>
</dbReference>
<dbReference type="SUPFAM" id="SSF52172">
    <property type="entry name" value="CheY-like"/>
    <property type="match status" value="1"/>
</dbReference>
<dbReference type="GO" id="GO:0000160">
    <property type="term" value="P:phosphorelay signal transduction system"/>
    <property type="evidence" value="ECO:0007669"/>
    <property type="project" value="InterPro"/>
</dbReference>
<evidence type="ECO:0000256" key="1">
    <source>
        <dbReference type="ARBA" id="ARBA00022553"/>
    </source>
</evidence>
<evidence type="ECO:0000313" key="5">
    <source>
        <dbReference type="Proteomes" id="UP000215002"/>
    </source>
</evidence>
<dbReference type="Proteomes" id="UP000215002">
    <property type="component" value="Chromosome"/>
</dbReference>
<sequence length="114" mass="12813">MLDDNQDILDVVKEALLYERFEVTITSETENIIEAIQAYKADLVMLDYKMAGTRGDEICRRIKAHPQLNNIPVIICSAYLNKDDLLACGCDAIITKPFGLDELVDTVKGLVYCQ</sequence>
<accession>A0A223NU50</accession>
<keyword evidence="1 2" id="KW-0597">Phosphoprotein</keyword>
<name>A0A223NU50_9SPHI</name>
<protein>
    <recommendedName>
        <fullName evidence="3">Response regulatory domain-containing protein</fullName>
    </recommendedName>
</protein>
<dbReference type="PROSITE" id="PS50110">
    <property type="entry name" value="RESPONSE_REGULATORY"/>
    <property type="match status" value="1"/>
</dbReference>
<dbReference type="PANTHER" id="PTHR44591">
    <property type="entry name" value="STRESS RESPONSE REGULATOR PROTEIN 1"/>
    <property type="match status" value="1"/>
</dbReference>
<feature type="modified residue" description="4-aspartylphosphate" evidence="2">
    <location>
        <position position="47"/>
    </location>
</feature>
<dbReference type="InterPro" id="IPR050595">
    <property type="entry name" value="Bact_response_regulator"/>
</dbReference>
<dbReference type="AlphaFoldDB" id="A0A223NU50"/>
<keyword evidence="5" id="KW-1185">Reference proteome</keyword>
<dbReference type="CDD" id="cd00156">
    <property type="entry name" value="REC"/>
    <property type="match status" value="1"/>
</dbReference>
<dbReference type="InterPro" id="IPR011006">
    <property type="entry name" value="CheY-like_superfamily"/>
</dbReference>
<evidence type="ECO:0000259" key="3">
    <source>
        <dbReference type="PROSITE" id="PS50110"/>
    </source>
</evidence>
<evidence type="ECO:0000313" key="4">
    <source>
        <dbReference type="EMBL" id="ASU33204.1"/>
    </source>
</evidence>
<dbReference type="SMART" id="SM00448">
    <property type="entry name" value="REC"/>
    <property type="match status" value="1"/>
</dbReference>
<organism evidence="4 5">
    <name type="scientific">Mucilaginibacter xinganensis</name>
    <dbReference type="NCBI Taxonomy" id="1234841"/>
    <lineage>
        <taxon>Bacteria</taxon>
        <taxon>Pseudomonadati</taxon>
        <taxon>Bacteroidota</taxon>
        <taxon>Sphingobacteriia</taxon>
        <taxon>Sphingobacteriales</taxon>
        <taxon>Sphingobacteriaceae</taxon>
        <taxon>Mucilaginibacter</taxon>
    </lineage>
</organism>
<reference evidence="4 5" key="1">
    <citation type="submission" date="2017-08" db="EMBL/GenBank/DDBJ databases">
        <title>Complete genome sequence of Mucilaginibacter sp. strain BJC16-A31.</title>
        <authorList>
            <consortium name="Henan University of Science and Technology"/>
            <person name="You X."/>
        </authorList>
    </citation>
    <scope>NUCLEOTIDE SEQUENCE [LARGE SCALE GENOMIC DNA]</scope>
    <source>
        <strain evidence="4 5">BJC16-A31</strain>
    </source>
</reference>
<dbReference type="KEGG" id="muc:MuYL_1306"/>
<dbReference type="Pfam" id="PF00072">
    <property type="entry name" value="Response_reg"/>
    <property type="match status" value="1"/>
</dbReference>
<dbReference type="InterPro" id="IPR001789">
    <property type="entry name" value="Sig_transdc_resp-reg_receiver"/>
</dbReference>